<dbReference type="Pfam" id="PF08031">
    <property type="entry name" value="BBE"/>
    <property type="match status" value="1"/>
</dbReference>
<dbReference type="PROSITE" id="PS51387">
    <property type="entry name" value="FAD_PCMH"/>
    <property type="match status" value="1"/>
</dbReference>
<proteinExistence type="inferred from homology"/>
<dbReference type="InterPro" id="IPR012951">
    <property type="entry name" value="BBE"/>
</dbReference>
<evidence type="ECO:0000313" key="8">
    <source>
        <dbReference type="Proteomes" id="UP000469185"/>
    </source>
</evidence>
<comment type="cofactor">
    <cofactor evidence="1">
        <name>FAD</name>
        <dbReference type="ChEBI" id="CHEBI:57692"/>
    </cofactor>
</comment>
<dbReference type="GO" id="GO:0071949">
    <property type="term" value="F:FAD binding"/>
    <property type="evidence" value="ECO:0007669"/>
    <property type="project" value="InterPro"/>
</dbReference>
<dbReference type="EMBL" id="JAAGOB010000004">
    <property type="protein sequence ID" value="NED95570.1"/>
    <property type="molecule type" value="Genomic_DNA"/>
</dbReference>
<reference evidence="7 8" key="1">
    <citation type="submission" date="2020-02" db="EMBL/GenBank/DDBJ databases">
        <authorList>
            <person name="Li X.-J."/>
            <person name="Feng X.-M."/>
        </authorList>
    </citation>
    <scope>NUCLEOTIDE SEQUENCE [LARGE SCALE GENOMIC DNA]</scope>
    <source>
        <strain evidence="7 8">CGMCC 4.7225</strain>
    </source>
</reference>
<dbReference type="InterPro" id="IPR016166">
    <property type="entry name" value="FAD-bd_PCMH"/>
</dbReference>
<protein>
    <submittedName>
        <fullName evidence="7">FAD-binding oxidoreductase</fullName>
    </submittedName>
</protein>
<name>A0A6N9YKX1_9ACTN</name>
<accession>A0A6N9YKX1</accession>
<keyword evidence="4" id="KW-0274">FAD</keyword>
<dbReference type="AlphaFoldDB" id="A0A6N9YKX1"/>
<comment type="similarity">
    <text evidence="2">Belongs to the oxygen-dependent FAD-linked oxidoreductase family.</text>
</comment>
<dbReference type="InterPro" id="IPR016167">
    <property type="entry name" value="FAD-bd_PCMH_sub1"/>
</dbReference>
<evidence type="ECO:0000313" key="7">
    <source>
        <dbReference type="EMBL" id="NED95570.1"/>
    </source>
</evidence>
<evidence type="ECO:0000256" key="4">
    <source>
        <dbReference type="ARBA" id="ARBA00022827"/>
    </source>
</evidence>
<dbReference type="PANTHER" id="PTHR42973">
    <property type="entry name" value="BINDING OXIDOREDUCTASE, PUTATIVE (AFU_ORTHOLOGUE AFUA_1G17690)-RELATED"/>
    <property type="match status" value="1"/>
</dbReference>
<keyword evidence="3" id="KW-0285">Flavoprotein</keyword>
<keyword evidence="5" id="KW-0560">Oxidoreductase</keyword>
<evidence type="ECO:0000256" key="5">
    <source>
        <dbReference type="ARBA" id="ARBA00023002"/>
    </source>
</evidence>
<keyword evidence="8" id="KW-1185">Reference proteome</keyword>
<dbReference type="SUPFAM" id="SSF56176">
    <property type="entry name" value="FAD-binding/transporter-associated domain-like"/>
    <property type="match status" value="1"/>
</dbReference>
<evidence type="ECO:0000256" key="2">
    <source>
        <dbReference type="ARBA" id="ARBA00005466"/>
    </source>
</evidence>
<organism evidence="7 8">
    <name type="scientific">Phytoactinopolyspora alkaliphila</name>
    <dbReference type="NCBI Taxonomy" id="1783498"/>
    <lineage>
        <taxon>Bacteria</taxon>
        <taxon>Bacillati</taxon>
        <taxon>Actinomycetota</taxon>
        <taxon>Actinomycetes</taxon>
        <taxon>Jiangellales</taxon>
        <taxon>Jiangellaceae</taxon>
        <taxon>Phytoactinopolyspora</taxon>
    </lineage>
</organism>
<evidence type="ECO:0000256" key="1">
    <source>
        <dbReference type="ARBA" id="ARBA00001974"/>
    </source>
</evidence>
<dbReference type="InterPro" id="IPR006094">
    <property type="entry name" value="Oxid_FAD_bind_N"/>
</dbReference>
<sequence>MVLGDRLHLPGEPGYDQARRPLMPVIDPQPAMVAEAAGVDDVRTAVVTAREHGLPFAVQATGHGTRVPSDGGILLKTGRMASVLVDPARRIARVGPGARWEQVLAAAAPLGLAPLSGSAPSVGVTGYSLGGGVGWLSRKHGFAADSMLRADVVLADGRRVTADSHRHSDLFWALRGGGGNFAVVTALEFRLYPVFQVYGGISYFAIERAADILARYRVWAETVPDEMSTAVVLTRMPGTDDIPEPLRGHRAVAIKVLHAGLAREADRLLRPLRSAAGPALHDGYQVMRYADAAMGGTPSRYFDYFATLPDSVVDQLVEGSGDDAAPTVEVRHWAGAMARPASGAGPAGHREAAFSVIVDAPRPGLADALRPHGFGASFLNFLGDPARVETAFTPANYRRLREIKAAYDPGNVLHVNLNIAPAGVAPAGHHAS</sequence>
<gene>
    <name evidence="7" type="ORF">G1H11_09610</name>
</gene>
<dbReference type="Gene3D" id="3.40.462.20">
    <property type="match status" value="1"/>
</dbReference>
<dbReference type="InterPro" id="IPR016169">
    <property type="entry name" value="FAD-bd_PCMH_sub2"/>
</dbReference>
<evidence type="ECO:0000256" key="3">
    <source>
        <dbReference type="ARBA" id="ARBA00022630"/>
    </source>
</evidence>
<dbReference type="Pfam" id="PF01565">
    <property type="entry name" value="FAD_binding_4"/>
    <property type="match status" value="1"/>
</dbReference>
<dbReference type="PANTHER" id="PTHR42973:SF39">
    <property type="entry name" value="FAD-BINDING PCMH-TYPE DOMAIN-CONTAINING PROTEIN"/>
    <property type="match status" value="1"/>
</dbReference>
<evidence type="ECO:0000259" key="6">
    <source>
        <dbReference type="PROSITE" id="PS51387"/>
    </source>
</evidence>
<dbReference type="InterPro" id="IPR036318">
    <property type="entry name" value="FAD-bd_PCMH-like_sf"/>
</dbReference>
<dbReference type="InterPro" id="IPR050416">
    <property type="entry name" value="FAD-linked_Oxidoreductase"/>
</dbReference>
<dbReference type="Gene3D" id="3.30.465.10">
    <property type="match status" value="1"/>
</dbReference>
<comment type="caution">
    <text evidence="7">The sequence shown here is derived from an EMBL/GenBank/DDBJ whole genome shotgun (WGS) entry which is preliminary data.</text>
</comment>
<dbReference type="GO" id="GO:0016491">
    <property type="term" value="F:oxidoreductase activity"/>
    <property type="evidence" value="ECO:0007669"/>
    <property type="project" value="UniProtKB-KW"/>
</dbReference>
<dbReference type="Gene3D" id="3.30.43.10">
    <property type="entry name" value="Uridine Diphospho-n-acetylenolpyruvylglucosamine Reductase, domain 2"/>
    <property type="match status" value="1"/>
</dbReference>
<feature type="domain" description="FAD-binding PCMH-type" evidence="6">
    <location>
        <begin position="26"/>
        <end position="194"/>
    </location>
</feature>
<dbReference type="Proteomes" id="UP000469185">
    <property type="component" value="Unassembled WGS sequence"/>
</dbReference>